<dbReference type="Pfam" id="PF00406">
    <property type="entry name" value="ADK"/>
    <property type="match status" value="1"/>
</dbReference>
<dbReference type="SUPFAM" id="SSF57774">
    <property type="entry name" value="Microbial and mitochondrial ADK, insert 'zinc finger' domain"/>
    <property type="match status" value="1"/>
</dbReference>
<dbReference type="EMBL" id="LR877163">
    <property type="protein sequence ID" value="CAD2221048.1"/>
    <property type="molecule type" value="Genomic_DNA"/>
</dbReference>
<protein>
    <submittedName>
        <fullName evidence="6">AAA domain/Adenylate kinase, putative</fullName>
    </submittedName>
</protein>
<name>A0A7G2CMI5_9TRYP</name>
<dbReference type="Proteomes" id="UP000515908">
    <property type="component" value="Chromosome 19"/>
</dbReference>
<gene>
    <name evidence="6" type="ORF">ADEAN_000857500</name>
</gene>
<dbReference type="VEuPathDB" id="TriTrypDB:ADEAN_000857500"/>
<proteinExistence type="inferred from homology"/>
<evidence type="ECO:0000256" key="4">
    <source>
        <dbReference type="ARBA" id="ARBA00022777"/>
    </source>
</evidence>
<keyword evidence="2 5" id="KW-0808">Transferase</keyword>
<comment type="similarity">
    <text evidence="1 5">Belongs to the adenylate kinase family.</text>
</comment>
<dbReference type="SUPFAM" id="SSF52540">
    <property type="entry name" value="P-loop containing nucleoside triphosphate hydrolases"/>
    <property type="match status" value="1"/>
</dbReference>
<evidence type="ECO:0000256" key="5">
    <source>
        <dbReference type="RuleBase" id="RU003330"/>
    </source>
</evidence>
<dbReference type="PROSITE" id="PS00113">
    <property type="entry name" value="ADENYLATE_KINASE"/>
    <property type="match status" value="1"/>
</dbReference>
<evidence type="ECO:0000313" key="6">
    <source>
        <dbReference type="EMBL" id="CAD2221048.1"/>
    </source>
</evidence>
<evidence type="ECO:0000256" key="2">
    <source>
        <dbReference type="ARBA" id="ARBA00022679"/>
    </source>
</evidence>
<dbReference type="InterPro" id="IPR033690">
    <property type="entry name" value="Adenylat_kinase_CS"/>
</dbReference>
<dbReference type="GO" id="GO:0004017">
    <property type="term" value="F:AMP kinase activity"/>
    <property type="evidence" value="ECO:0007669"/>
    <property type="project" value="InterPro"/>
</dbReference>
<dbReference type="Gene3D" id="3.40.50.300">
    <property type="entry name" value="P-loop containing nucleotide triphosphate hydrolases"/>
    <property type="match status" value="1"/>
</dbReference>
<keyword evidence="7" id="KW-1185">Reference proteome</keyword>
<accession>A0A7G2CMI5</accession>
<reference evidence="6 7" key="1">
    <citation type="submission" date="2020-08" db="EMBL/GenBank/DDBJ databases">
        <authorList>
            <person name="Newling K."/>
            <person name="Davey J."/>
            <person name="Forrester S."/>
        </authorList>
    </citation>
    <scope>NUCLEOTIDE SEQUENCE [LARGE SCALE GENOMIC DNA]</scope>
    <source>
        <strain evidence="7">Crithidia deanei Carvalho (ATCC PRA-265)</strain>
    </source>
</reference>
<dbReference type="PANTHER" id="PTHR23359">
    <property type="entry name" value="NUCLEOTIDE KINASE"/>
    <property type="match status" value="1"/>
</dbReference>
<keyword evidence="4 5" id="KW-0418">Kinase</keyword>
<dbReference type="GO" id="GO:0005524">
    <property type="term" value="F:ATP binding"/>
    <property type="evidence" value="ECO:0007669"/>
    <property type="project" value="InterPro"/>
</dbReference>
<sequence>MKAGKLVPDELISNMMIHRLSQPDCVERGWILDGFPRNREQAETLDKAGVVPDVLLLLEVPDEVLFERVTGRRTDPVTGNIYHLTFNPPPADDAELLARLEQRADDTPDVLKPRLETYHSCVAGISDFYSAITERVNSNQSSDVVGQDVAAVLSKYRIR</sequence>
<dbReference type="PRINTS" id="PR00094">
    <property type="entry name" value="ADENYLTKNASE"/>
</dbReference>
<dbReference type="InterPro" id="IPR000850">
    <property type="entry name" value="Adenylat/UMP-CMP_kin"/>
</dbReference>
<dbReference type="HAMAP" id="MF_00235">
    <property type="entry name" value="Adenylate_kinase_Adk"/>
    <property type="match status" value="1"/>
</dbReference>
<keyword evidence="3" id="KW-0547">Nucleotide-binding</keyword>
<organism evidence="6 7">
    <name type="scientific">Angomonas deanei</name>
    <dbReference type="NCBI Taxonomy" id="59799"/>
    <lineage>
        <taxon>Eukaryota</taxon>
        <taxon>Discoba</taxon>
        <taxon>Euglenozoa</taxon>
        <taxon>Kinetoplastea</taxon>
        <taxon>Metakinetoplastina</taxon>
        <taxon>Trypanosomatida</taxon>
        <taxon>Trypanosomatidae</taxon>
        <taxon>Strigomonadinae</taxon>
        <taxon>Angomonas</taxon>
    </lineage>
</organism>
<dbReference type="InterPro" id="IPR036193">
    <property type="entry name" value="ADK_active_lid_dom_sf"/>
</dbReference>
<evidence type="ECO:0000256" key="3">
    <source>
        <dbReference type="ARBA" id="ARBA00022741"/>
    </source>
</evidence>
<dbReference type="CDD" id="cd01428">
    <property type="entry name" value="ADK"/>
    <property type="match status" value="1"/>
</dbReference>
<evidence type="ECO:0000256" key="1">
    <source>
        <dbReference type="ARBA" id="ARBA00007220"/>
    </source>
</evidence>
<dbReference type="InterPro" id="IPR027417">
    <property type="entry name" value="P-loop_NTPase"/>
</dbReference>
<evidence type="ECO:0000313" key="7">
    <source>
        <dbReference type="Proteomes" id="UP000515908"/>
    </source>
</evidence>
<dbReference type="AlphaFoldDB" id="A0A7G2CMI5"/>